<comment type="domain">
    <text evidence="7">The N-terminal region contains the highly conserved SGGXDS motif, predicted to be a P-loop motif involved in ATP binding.</text>
</comment>
<keyword evidence="12" id="KW-1185">Reference proteome</keyword>
<dbReference type="GO" id="GO:0006400">
    <property type="term" value="P:tRNA modification"/>
    <property type="evidence" value="ECO:0007669"/>
    <property type="project" value="UniProtKB-UniRule"/>
</dbReference>
<evidence type="ECO:0000313" key="11">
    <source>
        <dbReference type="EMBL" id="GIM65539.1"/>
    </source>
</evidence>
<keyword evidence="4 7" id="KW-0547">Nucleotide-binding</keyword>
<dbReference type="Pfam" id="PF09179">
    <property type="entry name" value="TilS"/>
    <property type="match status" value="1"/>
</dbReference>
<evidence type="ECO:0000256" key="7">
    <source>
        <dbReference type="HAMAP-Rule" id="MF_01161"/>
    </source>
</evidence>
<dbReference type="Pfam" id="PF01171">
    <property type="entry name" value="ATP_bind_3"/>
    <property type="match status" value="1"/>
</dbReference>
<dbReference type="HAMAP" id="MF_01161">
    <property type="entry name" value="tRNA_Ile_lys_synt"/>
    <property type="match status" value="1"/>
</dbReference>
<dbReference type="NCBIfam" id="TIGR02432">
    <property type="entry name" value="lysidine_TilS_N"/>
    <property type="match status" value="1"/>
</dbReference>
<feature type="domain" description="tRNA(Ile)-lysidine/2-thiocytidine synthase N-terminal" evidence="9">
    <location>
        <begin position="91"/>
        <end position="266"/>
    </location>
</feature>
<evidence type="ECO:0000259" key="9">
    <source>
        <dbReference type="Pfam" id="PF01171"/>
    </source>
</evidence>
<evidence type="ECO:0000256" key="5">
    <source>
        <dbReference type="ARBA" id="ARBA00022840"/>
    </source>
</evidence>
<dbReference type="AlphaFoldDB" id="A0A919S7H2"/>
<dbReference type="Gene3D" id="1.20.59.20">
    <property type="match status" value="1"/>
</dbReference>
<feature type="binding site" evidence="7">
    <location>
        <begin position="96"/>
        <end position="101"/>
    </location>
    <ligand>
        <name>ATP</name>
        <dbReference type="ChEBI" id="CHEBI:30616"/>
    </ligand>
</feature>
<comment type="similarity">
    <text evidence="7">Belongs to the tRNA(Ile)-lysidine synthase family.</text>
</comment>
<name>A0A919S7H2_9ACTN</name>
<evidence type="ECO:0000256" key="6">
    <source>
        <dbReference type="ARBA" id="ARBA00048539"/>
    </source>
</evidence>
<dbReference type="SUPFAM" id="SSF52402">
    <property type="entry name" value="Adenine nucleotide alpha hydrolases-like"/>
    <property type="match status" value="1"/>
</dbReference>
<dbReference type="GO" id="GO:0005737">
    <property type="term" value="C:cytoplasm"/>
    <property type="evidence" value="ECO:0007669"/>
    <property type="project" value="UniProtKB-SubCell"/>
</dbReference>
<dbReference type="CDD" id="cd01992">
    <property type="entry name" value="TilS_N"/>
    <property type="match status" value="1"/>
</dbReference>
<evidence type="ECO:0000256" key="1">
    <source>
        <dbReference type="ARBA" id="ARBA00022490"/>
    </source>
</evidence>
<evidence type="ECO:0000256" key="3">
    <source>
        <dbReference type="ARBA" id="ARBA00022694"/>
    </source>
</evidence>
<dbReference type="InterPro" id="IPR014729">
    <property type="entry name" value="Rossmann-like_a/b/a_fold"/>
</dbReference>
<evidence type="ECO:0000256" key="4">
    <source>
        <dbReference type="ARBA" id="ARBA00022741"/>
    </source>
</evidence>
<dbReference type="Gene3D" id="3.40.50.620">
    <property type="entry name" value="HUPs"/>
    <property type="match status" value="1"/>
</dbReference>
<keyword evidence="2 7" id="KW-0436">Ligase</keyword>
<dbReference type="PANTHER" id="PTHR43033">
    <property type="entry name" value="TRNA(ILE)-LYSIDINE SYNTHASE-RELATED"/>
    <property type="match status" value="1"/>
</dbReference>
<evidence type="ECO:0000313" key="12">
    <source>
        <dbReference type="Proteomes" id="UP000681340"/>
    </source>
</evidence>
<dbReference type="GO" id="GO:0005524">
    <property type="term" value="F:ATP binding"/>
    <property type="evidence" value="ECO:0007669"/>
    <property type="project" value="UniProtKB-UniRule"/>
</dbReference>
<reference evidence="11" key="1">
    <citation type="submission" date="2021-03" db="EMBL/GenBank/DDBJ databases">
        <title>Whole genome shotgun sequence of Actinoplanes auranticolor NBRC 12245.</title>
        <authorList>
            <person name="Komaki H."/>
            <person name="Tamura T."/>
        </authorList>
    </citation>
    <scope>NUCLEOTIDE SEQUENCE</scope>
    <source>
        <strain evidence="11">NBRC 12245</strain>
    </source>
</reference>
<comment type="caution">
    <text evidence="11">The sequence shown here is derived from an EMBL/GenBank/DDBJ whole genome shotgun (WGS) entry which is preliminary data.</text>
</comment>
<evidence type="ECO:0000259" key="10">
    <source>
        <dbReference type="Pfam" id="PF09179"/>
    </source>
</evidence>
<feature type="region of interest" description="Disordered" evidence="8">
    <location>
        <begin position="55"/>
        <end position="80"/>
    </location>
</feature>
<dbReference type="PANTHER" id="PTHR43033:SF1">
    <property type="entry name" value="TRNA(ILE)-LYSIDINE SYNTHASE-RELATED"/>
    <property type="match status" value="1"/>
</dbReference>
<dbReference type="GO" id="GO:0032267">
    <property type="term" value="F:tRNA(Ile)-lysidine synthase activity"/>
    <property type="evidence" value="ECO:0007669"/>
    <property type="project" value="UniProtKB-EC"/>
</dbReference>
<dbReference type="EMBL" id="BOQL01000017">
    <property type="protein sequence ID" value="GIM65539.1"/>
    <property type="molecule type" value="Genomic_DNA"/>
</dbReference>
<keyword evidence="5 7" id="KW-0067">ATP-binding</keyword>
<dbReference type="Proteomes" id="UP000681340">
    <property type="component" value="Unassembled WGS sequence"/>
</dbReference>
<feature type="domain" description="tRNA(Ile)-lysidine synthase substrate-binding" evidence="10">
    <location>
        <begin position="315"/>
        <end position="382"/>
    </location>
</feature>
<comment type="catalytic activity">
    <reaction evidence="6 7">
        <text>cytidine(34) in tRNA(Ile2) + L-lysine + ATP = lysidine(34) in tRNA(Ile2) + AMP + diphosphate + H(+)</text>
        <dbReference type="Rhea" id="RHEA:43744"/>
        <dbReference type="Rhea" id="RHEA-COMP:10625"/>
        <dbReference type="Rhea" id="RHEA-COMP:10670"/>
        <dbReference type="ChEBI" id="CHEBI:15378"/>
        <dbReference type="ChEBI" id="CHEBI:30616"/>
        <dbReference type="ChEBI" id="CHEBI:32551"/>
        <dbReference type="ChEBI" id="CHEBI:33019"/>
        <dbReference type="ChEBI" id="CHEBI:82748"/>
        <dbReference type="ChEBI" id="CHEBI:83665"/>
        <dbReference type="ChEBI" id="CHEBI:456215"/>
        <dbReference type="EC" id="6.3.4.19"/>
    </reaction>
</comment>
<evidence type="ECO:0000256" key="8">
    <source>
        <dbReference type="SAM" id="MobiDB-lite"/>
    </source>
</evidence>
<organism evidence="11 12">
    <name type="scientific">Actinoplanes auranticolor</name>
    <dbReference type="NCBI Taxonomy" id="47988"/>
    <lineage>
        <taxon>Bacteria</taxon>
        <taxon>Bacillati</taxon>
        <taxon>Actinomycetota</taxon>
        <taxon>Actinomycetes</taxon>
        <taxon>Micromonosporales</taxon>
        <taxon>Micromonosporaceae</taxon>
        <taxon>Actinoplanes</taxon>
    </lineage>
</organism>
<protein>
    <recommendedName>
        <fullName evidence="7">tRNA(Ile)-lysidine synthase</fullName>
        <ecNumber evidence="7">6.3.4.19</ecNumber>
    </recommendedName>
    <alternativeName>
        <fullName evidence="7">tRNA(Ile)-2-lysyl-cytidine synthase</fullName>
    </alternativeName>
    <alternativeName>
        <fullName evidence="7">tRNA(Ile)-lysidine synthetase</fullName>
    </alternativeName>
</protein>
<keyword evidence="3 7" id="KW-0819">tRNA processing</keyword>
<accession>A0A919S7H2</accession>
<comment type="subcellular location">
    <subcellularLocation>
        <location evidence="7">Cytoplasm</location>
    </subcellularLocation>
</comment>
<dbReference type="InterPro" id="IPR011063">
    <property type="entry name" value="TilS/TtcA_N"/>
</dbReference>
<evidence type="ECO:0000256" key="2">
    <source>
        <dbReference type="ARBA" id="ARBA00022598"/>
    </source>
</evidence>
<keyword evidence="1 7" id="KW-0963">Cytoplasm</keyword>
<comment type="function">
    <text evidence="7">Ligates lysine onto the cytidine present at position 34 of the AUA codon-specific tRNA(Ile) that contains the anticodon CAU, in an ATP-dependent manner. Cytidine is converted to lysidine, thus changing the amino acid specificity of the tRNA from methionine to isoleucine.</text>
</comment>
<dbReference type="EC" id="6.3.4.19" evidence="7"/>
<dbReference type="InterPro" id="IPR012795">
    <property type="entry name" value="tRNA_Ile_lys_synt_N"/>
</dbReference>
<proteinExistence type="inferred from homology"/>
<dbReference type="InterPro" id="IPR012094">
    <property type="entry name" value="tRNA_Ile_lys_synt"/>
</dbReference>
<dbReference type="InterPro" id="IPR015262">
    <property type="entry name" value="tRNA_Ile_lys_synt_subst-bd"/>
</dbReference>
<sequence>MARIAPSVAAVRNAVRRALRSGVGLDAAAADGAGPSVAVAGGAGPSVVSETAAGTVSGSGLTSLPEPGSGVASLAESGPGVASQPAPGQLVLVACSGGADSLALAAATAFVAPRLGLRAGLVTVDHGLQEGSPARAAAVADWARSAGLGPVEIATVDVTGRPGGPEAAARDARYQALSAVAARTGAVAVLLGHTRDDQAETVLLALARGAGPRGLSGMPYRKGVLLRPLLDVTRAETRKACAALGLAAWEDPHNTDPAYTRSRVRADALPALIAALGPGVVANLARTASLLAADAGYLDGVAAEALGACRSGTGLSVGALAALPAAIRSRVLHAWARELGAPGAALSHRHVLALDALVTGWHGQGPASLPGGIVVGRRAGDLVPAGL</sequence>
<gene>
    <name evidence="7 11" type="primary">tilS</name>
    <name evidence="11" type="ORF">Aau02nite_17880</name>
</gene>
<dbReference type="SUPFAM" id="SSF82829">
    <property type="entry name" value="MesJ substrate recognition domain-like"/>
    <property type="match status" value="1"/>
</dbReference>